<feature type="domain" description="Succinylglutamate desuccinylase/Aspartoacylase catalytic" evidence="5">
    <location>
        <begin position="2"/>
        <end position="63"/>
    </location>
</feature>
<sequence>MIISGIHGNELPPQIAAINLIHKLYELDKEDKIFGTVYIIPFSSPKSTMVNSRWFDGVDLNRATCVDGSITNNILSKIKKLNLNSVGDFHSTSINSMPGKEGIFCTMEPSPESFQIAKYIADSTNSEVLFYKNAGNVYQGALEDECNIALIPAVTCEVLSPNGLAEKEAFEHSIDQMEHYLSYFGIISLD</sequence>
<dbReference type="Pfam" id="PF24827">
    <property type="entry name" value="AstE_AspA_cat"/>
    <property type="match status" value="1"/>
</dbReference>
<evidence type="ECO:0000259" key="5">
    <source>
        <dbReference type="Pfam" id="PF24827"/>
    </source>
</evidence>
<evidence type="ECO:0000256" key="1">
    <source>
        <dbReference type="ARBA" id="ARBA00001947"/>
    </source>
</evidence>
<keyword evidence="2" id="KW-0479">Metal-binding</keyword>
<dbReference type="SUPFAM" id="SSF53187">
    <property type="entry name" value="Zn-dependent exopeptidases"/>
    <property type="match status" value="1"/>
</dbReference>
<dbReference type="GO" id="GO:0046872">
    <property type="term" value="F:metal ion binding"/>
    <property type="evidence" value="ECO:0007669"/>
    <property type="project" value="UniProtKB-KW"/>
</dbReference>
<dbReference type="GO" id="GO:0016788">
    <property type="term" value="F:hydrolase activity, acting on ester bonds"/>
    <property type="evidence" value="ECO:0007669"/>
    <property type="project" value="InterPro"/>
</dbReference>
<evidence type="ECO:0000256" key="3">
    <source>
        <dbReference type="ARBA" id="ARBA00022801"/>
    </source>
</evidence>
<evidence type="ECO:0000256" key="2">
    <source>
        <dbReference type="ARBA" id="ARBA00022723"/>
    </source>
</evidence>
<dbReference type="AlphaFoldDB" id="A0A644SUH6"/>
<protein>
    <recommendedName>
        <fullName evidence="5">Succinylglutamate desuccinylase/Aspartoacylase catalytic domain-containing protein</fullName>
    </recommendedName>
</protein>
<evidence type="ECO:0000313" key="6">
    <source>
        <dbReference type="EMBL" id="MPL58263.1"/>
    </source>
</evidence>
<dbReference type="EMBL" id="VSSQ01000063">
    <property type="protein sequence ID" value="MPL72099.1"/>
    <property type="molecule type" value="Genomic_DNA"/>
</dbReference>
<evidence type="ECO:0000256" key="4">
    <source>
        <dbReference type="ARBA" id="ARBA00022833"/>
    </source>
</evidence>
<comment type="cofactor">
    <cofactor evidence="1">
        <name>Zn(2+)</name>
        <dbReference type="ChEBI" id="CHEBI:29105"/>
    </cofactor>
</comment>
<keyword evidence="3" id="KW-0378">Hydrolase</keyword>
<proteinExistence type="predicted"/>
<organism evidence="6">
    <name type="scientific">bioreactor metagenome</name>
    <dbReference type="NCBI Taxonomy" id="1076179"/>
    <lineage>
        <taxon>unclassified sequences</taxon>
        <taxon>metagenomes</taxon>
        <taxon>ecological metagenomes</taxon>
    </lineage>
</organism>
<evidence type="ECO:0000313" key="7">
    <source>
        <dbReference type="EMBL" id="MPL72099.1"/>
    </source>
</evidence>
<dbReference type="Gene3D" id="3.40.630.10">
    <property type="entry name" value="Zn peptidases"/>
    <property type="match status" value="1"/>
</dbReference>
<comment type="caution">
    <text evidence="6">The sequence shown here is derived from an EMBL/GenBank/DDBJ whole genome shotgun (WGS) entry which is preliminary data.</text>
</comment>
<dbReference type="InterPro" id="IPR055438">
    <property type="entry name" value="AstE_AspA_cat"/>
</dbReference>
<dbReference type="EMBL" id="VSSQ01000006">
    <property type="protein sequence ID" value="MPL58263.1"/>
    <property type="molecule type" value="Genomic_DNA"/>
</dbReference>
<accession>A0A644SUH6</accession>
<name>A0A644SUH6_9ZZZZ</name>
<reference evidence="6" key="1">
    <citation type="submission" date="2019-08" db="EMBL/GenBank/DDBJ databases">
        <authorList>
            <person name="Kucharzyk K."/>
            <person name="Murdoch R.W."/>
            <person name="Higgins S."/>
            <person name="Loffler F."/>
        </authorList>
    </citation>
    <scope>NUCLEOTIDE SEQUENCE</scope>
</reference>
<keyword evidence="4" id="KW-0862">Zinc</keyword>
<gene>
    <name evidence="6" type="ORF">SDC9_03794</name>
    <name evidence="7" type="ORF">SDC9_17879</name>
</gene>